<dbReference type="Pfam" id="PF16073">
    <property type="entry name" value="SAT"/>
    <property type="match status" value="1"/>
</dbReference>
<dbReference type="VEuPathDB" id="FungiDB:CIHG_04878"/>
<evidence type="ECO:0000313" key="3">
    <source>
        <dbReference type="EMBL" id="KMU86938.1"/>
    </source>
</evidence>
<evidence type="ECO:0000259" key="2">
    <source>
        <dbReference type="Pfam" id="PF16073"/>
    </source>
</evidence>
<proteinExistence type="predicted"/>
<dbReference type="GO" id="GO:0016740">
    <property type="term" value="F:transferase activity"/>
    <property type="evidence" value="ECO:0007669"/>
    <property type="project" value="InterPro"/>
</dbReference>
<dbReference type="AlphaFoldDB" id="A0A0J8UHM7"/>
<feature type="domain" description="Starter acyltransferase (SAT)" evidence="2">
    <location>
        <begin position="95"/>
        <end position="182"/>
    </location>
</feature>
<name>A0A0J8UHM7_COCIT</name>
<accession>A0A0J8UHM7</accession>
<protein>
    <submittedName>
        <fullName evidence="3">Citrinin polyketide synthase</fullName>
    </submittedName>
</protein>
<reference evidence="4" key="1">
    <citation type="journal article" date="2010" name="Genome Res.">
        <title>Population genomic sequencing of Coccidioides fungi reveals recent hybridization and transposon control.</title>
        <authorList>
            <person name="Neafsey D.E."/>
            <person name="Barker B.M."/>
            <person name="Sharpton T.J."/>
            <person name="Stajich J.E."/>
            <person name="Park D.J."/>
            <person name="Whiston E."/>
            <person name="Hung C.-Y."/>
            <person name="McMahan C."/>
            <person name="White J."/>
            <person name="Sykes S."/>
            <person name="Heiman D."/>
            <person name="Young S."/>
            <person name="Zeng Q."/>
            <person name="Abouelleil A."/>
            <person name="Aftuck L."/>
            <person name="Bessette D."/>
            <person name="Brown A."/>
            <person name="FitzGerald M."/>
            <person name="Lui A."/>
            <person name="Macdonald J.P."/>
            <person name="Priest M."/>
            <person name="Orbach M.J."/>
            <person name="Galgiani J.N."/>
            <person name="Kirkland T.N."/>
            <person name="Cole G.T."/>
            <person name="Birren B.W."/>
            <person name="Henn M.R."/>
            <person name="Taylor J.W."/>
            <person name="Rounsley S.D."/>
        </authorList>
    </citation>
    <scope>NUCLEOTIDE SEQUENCE [LARGE SCALE GENOMIC DNA]</scope>
    <source>
        <strain evidence="4">H538.4</strain>
    </source>
</reference>
<feature type="region of interest" description="Disordered" evidence="1">
    <location>
        <begin position="203"/>
        <end position="240"/>
    </location>
</feature>
<dbReference type="Gene3D" id="3.40.366.10">
    <property type="entry name" value="Malonyl-Coenzyme A Acyl Carrier Protein, domain 2"/>
    <property type="match status" value="1"/>
</dbReference>
<organism evidence="3 4">
    <name type="scientific">Coccidioides immitis H538.4</name>
    <dbReference type="NCBI Taxonomy" id="396776"/>
    <lineage>
        <taxon>Eukaryota</taxon>
        <taxon>Fungi</taxon>
        <taxon>Dikarya</taxon>
        <taxon>Ascomycota</taxon>
        <taxon>Pezizomycotina</taxon>
        <taxon>Eurotiomycetes</taxon>
        <taxon>Eurotiomycetidae</taxon>
        <taxon>Onygenales</taxon>
        <taxon>Onygenaceae</taxon>
        <taxon>Coccidioides</taxon>
    </lineage>
</organism>
<dbReference type="STRING" id="396776.A0A0J8UHM7"/>
<dbReference type="InterPro" id="IPR032088">
    <property type="entry name" value="SAT"/>
</dbReference>
<dbReference type="EMBL" id="DS016995">
    <property type="protein sequence ID" value="KMU86938.1"/>
    <property type="molecule type" value="Genomic_DNA"/>
</dbReference>
<dbReference type="InterPro" id="IPR001227">
    <property type="entry name" value="Ac_transferase_dom_sf"/>
</dbReference>
<evidence type="ECO:0000256" key="1">
    <source>
        <dbReference type="SAM" id="MobiDB-lite"/>
    </source>
</evidence>
<dbReference type="Proteomes" id="UP000054563">
    <property type="component" value="Unassembled WGS sequence"/>
</dbReference>
<evidence type="ECO:0000313" key="4">
    <source>
        <dbReference type="Proteomes" id="UP000054563"/>
    </source>
</evidence>
<gene>
    <name evidence="3" type="ORF">CIHG_04878</name>
</gene>
<sequence>MATTSQSLLIFGSQIAYSEKAVSDIKTTLQNKLSRQWVLDTVAGLPKYWDALAEGLPKVTDTIGSQGRQLLEDLGPWLESNGSKTLGVQGDALPGVVFVPLIVLEQLTEYRRYLQASSTNNNDGGKSDPQAALVASKTPALGFCMGLLGAYGVASAHDLEELDRYGAVAVRLAMLAGALSDAQDTWNPHRTYAWRGQMRSNSRTCGESATASPLKPTSRCSLTRREPWSRSRKGRSEVLL</sequence>